<protein>
    <submittedName>
        <fullName evidence="1">Uncharacterized protein</fullName>
    </submittedName>
</protein>
<dbReference type="AlphaFoldDB" id="A0A3B5YPR7"/>
<proteinExistence type="predicted"/>
<dbReference type="SMR" id="A0A3B5YPR7"/>
<reference evidence="1" key="2">
    <citation type="submission" date="2018-10" db="UniProtKB">
        <authorList>
            <consortium name="EnsemblPlants"/>
        </authorList>
    </citation>
    <scope>IDENTIFICATION</scope>
</reference>
<keyword evidence="2" id="KW-1185">Reference proteome</keyword>
<evidence type="ECO:0000313" key="2">
    <source>
        <dbReference type="Proteomes" id="UP000019116"/>
    </source>
</evidence>
<name>A0A3B5YPR7_WHEAT</name>
<dbReference type="OrthoDB" id="687901at2759"/>
<dbReference type="Gramene" id="TraesCS1B02G004000.1">
    <property type="protein sequence ID" value="TraesCS1B02G004000.1"/>
    <property type="gene ID" value="TraesCS1B02G004000"/>
</dbReference>
<organism evidence="1">
    <name type="scientific">Triticum aestivum</name>
    <name type="common">Wheat</name>
    <dbReference type="NCBI Taxonomy" id="4565"/>
    <lineage>
        <taxon>Eukaryota</taxon>
        <taxon>Viridiplantae</taxon>
        <taxon>Streptophyta</taxon>
        <taxon>Embryophyta</taxon>
        <taxon>Tracheophyta</taxon>
        <taxon>Spermatophyta</taxon>
        <taxon>Magnoliopsida</taxon>
        <taxon>Liliopsida</taxon>
        <taxon>Poales</taxon>
        <taxon>Poaceae</taxon>
        <taxon>BOP clade</taxon>
        <taxon>Pooideae</taxon>
        <taxon>Triticodae</taxon>
        <taxon>Triticeae</taxon>
        <taxon>Triticinae</taxon>
        <taxon>Triticum</taxon>
    </lineage>
</organism>
<dbReference type="InterPro" id="IPR032675">
    <property type="entry name" value="LRR_dom_sf"/>
</dbReference>
<dbReference type="SUPFAM" id="SSF52058">
    <property type="entry name" value="L domain-like"/>
    <property type="match status" value="1"/>
</dbReference>
<accession>A0A3B5YPR7</accession>
<evidence type="ECO:0000313" key="1">
    <source>
        <dbReference type="EnsemblPlants" id="TraesCS1B02G004000.1"/>
    </source>
</evidence>
<reference evidence="1" key="1">
    <citation type="submission" date="2018-08" db="EMBL/GenBank/DDBJ databases">
        <authorList>
            <person name="Rossello M."/>
        </authorList>
    </citation>
    <scope>NUCLEOTIDE SEQUENCE [LARGE SCALE GENOMIC DNA]</scope>
    <source>
        <strain evidence="1">cv. Chinese Spring</strain>
    </source>
</reference>
<dbReference type="Gramene" id="TraesCAD_scaffold_026751_01G000400.1">
    <property type="protein sequence ID" value="TraesCAD_scaffold_026751_01G000400.1"/>
    <property type="gene ID" value="TraesCAD_scaffold_026751_01G000400"/>
</dbReference>
<dbReference type="EnsemblPlants" id="TraesCS1B02G004000.1">
    <property type="protein sequence ID" value="TraesCS1B02G004000.1"/>
    <property type="gene ID" value="TraesCS1B02G004000"/>
</dbReference>
<sequence length="114" mass="13235">MDGGPTDLQNLHLYKWSQLGPGPELEAFPHLCRLVLQNCRWDTLPTNMEQLTSLKALTISTCWNIWSLPTLPRSLEYFYLNYCNDEFIKSCGTVGHPNCRKLEHVRLKEIMRLA</sequence>
<dbReference type="Proteomes" id="UP000019116">
    <property type="component" value="Chromosome 1B"/>
</dbReference>
<dbReference type="Gramene" id="TraesCS1B03G0008000.1">
    <property type="protein sequence ID" value="TraesCS1B03G0008000.1.CDS"/>
    <property type="gene ID" value="TraesCS1B03G0008000"/>
</dbReference>
<dbReference type="Gene3D" id="3.80.10.10">
    <property type="entry name" value="Ribonuclease Inhibitor"/>
    <property type="match status" value="1"/>
</dbReference>